<name>A0A1Y1HMR2_KLENI</name>
<dbReference type="OrthoDB" id="419617at2759"/>
<accession>A0A1Y1HMR2</accession>
<dbReference type="SUPFAM" id="SSF53335">
    <property type="entry name" value="S-adenosyl-L-methionine-dependent methyltransferases"/>
    <property type="match status" value="1"/>
</dbReference>
<dbReference type="InterPro" id="IPR029063">
    <property type="entry name" value="SAM-dependent_MTases_sf"/>
</dbReference>
<dbReference type="Proteomes" id="UP000054558">
    <property type="component" value="Unassembled WGS sequence"/>
</dbReference>
<keyword evidence="4 9" id="KW-0808">Transferase</keyword>
<dbReference type="GO" id="GO:0005840">
    <property type="term" value="C:ribosome"/>
    <property type="evidence" value="ECO:0007669"/>
    <property type="project" value="UniProtKB-KW"/>
</dbReference>
<keyword evidence="9" id="KW-0687">Ribonucleoprotein</keyword>
<evidence type="ECO:0000313" key="9">
    <source>
        <dbReference type="EMBL" id="GAQ78479.1"/>
    </source>
</evidence>
<keyword evidence="2" id="KW-0963">Cytoplasm</keyword>
<dbReference type="InterPro" id="IPR050078">
    <property type="entry name" value="Ribosomal_L11_MeTrfase_PrmA"/>
</dbReference>
<evidence type="ECO:0000256" key="3">
    <source>
        <dbReference type="ARBA" id="ARBA00022603"/>
    </source>
</evidence>
<protein>
    <recommendedName>
        <fullName evidence="8">ETFB lysine methyltransferase</fullName>
    </recommendedName>
    <alternativeName>
        <fullName evidence="7">Protein N-lysine methyltransferase METTL20</fullName>
    </alternativeName>
</protein>
<evidence type="ECO:0000313" key="10">
    <source>
        <dbReference type="Proteomes" id="UP000054558"/>
    </source>
</evidence>
<dbReference type="GO" id="GO:0032259">
    <property type="term" value="P:methylation"/>
    <property type="evidence" value="ECO:0007669"/>
    <property type="project" value="UniProtKB-KW"/>
</dbReference>
<dbReference type="EMBL" id="DF236962">
    <property type="protein sequence ID" value="GAQ78479.1"/>
    <property type="molecule type" value="Genomic_DNA"/>
</dbReference>
<sequence length="322" mass="34363">MQAAKIYVEGDNADALCDALLGCGAASCSIEDANLDQEGEEEIYSGPEPWGSPADMRLWEKSAVTALFPADVSIKEALEEAAEILGLPGPPQYDVSMTKDQDWVETIKASYQPVEISRGLWVIPSWCEPIDPGAINVFLEPGVAFGTGDHPTTRLCLAWIRSVVKGGERVMDYGIGSGILAIAAVKLGAAQAVGVDIDPLSITASRHNAERNGLKPETLRVYLADRESAGNPLPENISVVRDSDEAKGGVGAFDIVVANILLNPLVALAKTITGYAKPGAVVGLSGVLEEQVPRVVRTYEEYLEDIQVTTEDGWACVTGRRR</sequence>
<evidence type="ECO:0000256" key="1">
    <source>
        <dbReference type="ARBA" id="ARBA00009741"/>
    </source>
</evidence>
<dbReference type="STRING" id="105231.A0A1Y1HMR2"/>
<dbReference type="PANTHER" id="PTHR43648">
    <property type="entry name" value="ELECTRON TRANSFER FLAVOPROTEIN BETA SUBUNIT LYSINE METHYLTRANSFERASE"/>
    <property type="match status" value="1"/>
</dbReference>
<dbReference type="CDD" id="cd02440">
    <property type="entry name" value="AdoMet_MTases"/>
    <property type="match status" value="1"/>
</dbReference>
<evidence type="ECO:0000256" key="2">
    <source>
        <dbReference type="ARBA" id="ARBA00022490"/>
    </source>
</evidence>
<keyword evidence="9" id="KW-0689">Ribosomal protein</keyword>
<dbReference type="OMA" id="WIVPEWT"/>
<dbReference type="NCBIfam" id="TIGR00406">
    <property type="entry name" value="prmA"/>
    <property type="match status" value="1"/>
</dbReference>
<keyword evidence="10" id="KW-1185">Reference proteome</keyword>
<evidence type="ECO:0000256" key="8">
    <source>
        <dbReference type="ARBA" id="ARBA00042266"/>
    </source>
</evidence>
<comment type="similarity">
    <text evidence="6">Belongs to the methyltransferase superfamily. ETFBKMT family.</text>
</comment>
<dbReference type="PANTHER" id="PTHR43648:SF1">
    <property type="entry name" value="ELECTRON TRANSFER FLAVOPROTEIN BETA SUBUNIT LYSINE METHYLTRANSFERASE"/>
    <property type="match status" value="1"/>
</dbReference>
<evidence type="ECO:0000256" key="6">
    <source>
        <dbReference type="ARBA" id="ARBA00037932"/>
    </source>
</evidence>
<keyword evidence="3 9" id="KW-0489">Methyltransferase</keyword>
<dbReference type="Gene3D" id="3.40.50.150">
    <property type="entry name" value="Vaccinia Virus protein VP39"/>
    <property type="match status" value="1"/>
</dbReference>
<dbReference type="InterPro" id="IPR004498">
    <property type="entry name" value="Ribosomal_PrmA_MeTrfase"/>
</dbReference>
<dbReference type="Pfam" id="PF06325">
    <property type="entry name" value="PrmA"/>
    <property type="match status" value="1"/>
</dbReference>
<dbReference type="GO" id="GO:0016279">
    <property type="term" value="F:protein-lysine N-methyltransferase activity"/>
    <property type="evidence" value="ECO:0000318"/>
    <property type="project" value="GO_Central"/>
</dbReference>
<proteinExistence type="inferred from homology"/>
<dbReference type="PIRSF" id="PIRSF000401">
    <property type="entry name" value="RPL11_MTase"/>
    <property type="match status" value="1"/>
</dbReference>
<evidence type="ECO:0000256" key="4">
    <source>
        <dbReference type="ARBA" id="ARBA00022679"/>
    </source>
</evidence>
<keyword evidence="5" id="KW-0949">S-adenosyl-L-methionine</keyword>
<comment type="similarity">
    <text evidence="1">Belongs to the methyltransferase superfamily. PrmA family.</text>
</comment>
<evidence type="ECO:0000256" key="5">
    <source>
        <dbReference type="ARBA" id="ARBA00022691"/>
    </source>
</evidence>
<dbReference type="AlphaFoldDB" id="A0A1Y1HMR2"/>
<dbReference type="HAMAP" id="MF_00735">
    <property type="entry name" value="Methyltr_PrmA"/>
    <property type="match status" value="1"/>
</dbReference>
<gene>
    <name evidence="9" type="ORF">KFL_000130620</name>
</gene>
<evidence type="ECO:0000256" key="7">
    <source>
        <dbReference type="ARBA" id="ARBA00041867"/>
    </source>
</evidence>
<organism evidence="9 10">
    <name type="scientific">Klebsormidium nitens</name>
    <name type="common">Green alga</name>
    <name type="synonym">Ulothrix nitens</name>
    <dbReference type="NCBI Taxonomy" id="105231"/>
    <lineage>
        <taxon>Eukaryota</taxon>
        <taxon>Viridiplantae</taxon>
        <taxon>Streptophyta</taxon>
        <taxon>Klebsormidiophyceae</taxon>
        <taxon>Klebsormidiales</taxon>
        <taxon>Klebsormidiaceae</taxon>
        <taxon>Klebsormidium</taxon>
    </lineage>
</organism>
<reference evidence="9 10" key="1">
    <citation type="journal article" date="2014" name="Nat. Commun.">
        <title>Klebsormidium flaccidum genome reveals primary factors for plant terrestrial adaptation.</title>
        <authorList>
            <person name="Hori K."/>
            <person name="Maruyama F."/>
            <person name="Fujisawa T."/>
            <person name="Togashi T."/>
            <person name="Yamamoto N."/>
            <person name="Seo M."/>
            <person name="Sato S."/>
            <person name="Yamada T."/>
            <person name="Mori H."/>
            <person name="Tajima N."/>
            <person name="Moriyama T."/>
            <person name="Ikeuchi M."/>
            <person name="Watanabe M."/>
            <person name="Wada H."/>
            <person name="Kobayashi K."/>
            <person name="Saito M."/>
            <person name="Masuda T."/>
            <person name="Sasaki-Sekimoto Y."/>
            <person name="Mashiguchi K."/>
            <person name="Awai K."/>
            <person name="Shimojima M."/>
            <person name="Masuda S."/>
            <person name="Iwai M."/>
            <person name="Nobusawa T."/>
            <person name="Narise T."/>
            <person name="Kondo S."/>
            <person name="Saito H."/>
            <person name="Sato R."/>
            <person name="Murakawa M."/>
            <person name="Ihara Y."/>
            <person name="Oshima-Yamada Y."/>
            <person name="Ohtaka K."/>
            <person name="Satoh M."/>
            <person name="Sonobe K."/>
            <person name="Ishii M."/>
            <person name="Ohtani R."/>
            <person name="Kanamori-Sato M."/>
            <person name="Honoki R."/>
            <person name="Miyazaki D."/>
            <person name="Mochizuki H."/>
            <person name="Umetsu J."/>
            <person name="Higashi K."/>
            <person name="Shibata D."/>
            <person name="Kamiya Y."/>
            <person name="Sato N."/>
            <person name="Nakamura Y."/>
            <person name="Tabata S."/>
            <person name="Ida S."/>
            <person name="Kurokawa K."/>
            <person name="Ohta H."/>
        </authorList>
    </citation>
    <scope>NUCLEOTIDE SEQUENCE [LARGE SCALE GENOMIC DNA]</scope>
    <source>
        <strain evidence="9 10">NIES-2285</strain>
    </source>
</reference>